<evidence type="ECO:0000256" key="3">
    <source>
        <dbReference type="ARBA" id="ARBA00023125"/>
    </source>
</evidence>
<dbReference type="GO" id="GO:0045893">
    <property type="term" value="P:positive regulation of DNA-templated transcription"/>
    <property type="evidence" value="ECO:0007669"/>
    <property type="project" value="InterPro"/>
</dbReference>
<dbReference type="InterPro" id="IPR008967">
    <property type="entry name" value="p53-like_TF_DNA-bd_sf"/>
</dbReference>
<evidence type="ECO:0000256" key="1">
    <source>
        <dbReference type="ARBA" id="ARBA00004123"/>
    </source>
</evidence>
<keyword evidence="3 6" id="KW-0238">DNA-binding</keyword>
<dbReference type="SUPFAM" id="SSF49417">
    <property type="entry name" value="p53-like transcription factors"/>
    <property type="match status" value="1"/>
</dbReference>
<name>A0A8J6FZS5_MICOH</name>
<organism evidence="9 10">
    <name type="scientific">Microtus ochrogaster</name>
    <name type="common">Prairie vole</name>
    <dbReference type="NCBI Taxonomy" id="79684"/>
    <lineage>
        <taxon>Eukaryota</taxon>
        <taxon>Metazoa</taxon>
        <taxon>Chordata</taxon>
        <taxon>Craniata</taxon>
        <taxon>Vertebrata</taxon>
        <taxon>Euteleostomi</taxon>
        <taxon>Mammalia</taxon>
        <taxon>Eutheria</taxon>
        <taxon>Euarchontoglires</taxon>
        <taxon>Glires</taxon>
        <taxon>Rodentia</taxon>
        <taxon>Myomorpha</taxon>
        <taxon>Muroidea</taxon>
        <taxon>Cricetidae</taxon>
        <taxon>Arvicolinae</taxon>
        <taxon>Microtus</taxon>
    </lineage>
</organism>
<dbReference type="GO" id="GO:0005634">
    <property type="term" value="C:nucleus"/>
    <property type="evidence" value="ECO:0007669"/>
    <property type="project" value="UniProtKB-SubCell"/>
</dbReference>
<feature type="domain" description="T-box" evidence="8">
    <location>
        <begin position="45"/>
        <end position="177"/>
    </location>
</feature>
<keyword evidence="5 6" id="KW-0539">Nucleus</keyword>
<keyword evidence="4" id="KW-0804">Transcription</keyword>
<feature type="compositionally biased region" description="Gly residues" evidence="7">
    <location>
        <begin position="411"/>
        <end position="420"/>
    </location>
</feature>
<dbReference type="PROSITE" id="PS01283">
    <property type="entry name" value="TBOX_1"/>
    <property type="match status" value="1"/>
</dbReference>
<dbReference type="Proteomes" id="UP000710432">
    <property type="component" value="Unassembled WGS sequence"/>
</dbReference>
<feature type="region of interest" description="Disordered" evidence="7">
    <location>
        <begin position="409"/>
        <end position="428"/>
    </location>
</feature>
<evidence type="ECO:0000256" key="4">
    <source>
        <dbReference type="ARBA" id="ARBA00023163"/>
    </source>
</evidence>
<sequence length="428" mass="46303">MAMSELGTQKAGEGTVSRLLNVVESELQAGREKGDPTEKQLQIILEDAPLWQRFKEVTNEMIVTKNGRRMFPVLKISVTGLDPNAMYSFLLDFVPTDSHRWNKVKLTNKLTGGGQIMLNSLHKYEPQVHVVRVGGAHRMVTNCSFPETQFIAVTAYQNEEITALKIKYNPFAKAFLDAKERNHLKDIPEAVSESQHVTYSHLGGWILSNPDGMCTAGNTNYQYATPLPLPAPHTHHGCEHYPGLRGHRQAPYPSAYMHRNHAPSDDVTGRHIYMFCQVKYCYFPKVNLIESSSNNLQVFSGPDSWTSLSSTPHASILSVPHTNGPINPGPSPYPCLWTISNGGGGPVASSPEVHASTAGTFLLGNPAVTSASSVVPTQATTSAGVEVLGEPSLTSIAVSTWTAVASHPFPGWGGPGGGGRHSPSSLDS</sequence>
<dbReference type="PROSITE" id="PS50252">
    <property type="entry name" value="TBOX_3"/>
    <property type="match status" value="1"/>
</dbReference>
<evidence type="ECO:0000256" key="6">
    <source>
        <dbReference type="PROSITE-ProRule" id="PRU00201"/>
    </source>
</evidence>
<dbReference type="PANTHER" id="PTHR11267">
    <property type="entry name" value="T-BOX PROTEIN-RELATED"/>
    <property type="match status" value="1"/>
</dbReference>
<dbReference type="GO" id="GO:0001707">
    <property type="term" value="P:mesoderm formation"/>
    <property type="evidence" value="ECO:0007669"/>
    <property type="project" value="TreeGrafter"/>
</dbReference>
<dbReference type="PANTHER" id="PTHR11267:SF114">
    <property type="entry name" value="T-BOX TRANSCRIPTION FACTOR TBX19"/>
    <property type="match status" value="1"/>
</dbReference>
<comment type="caution">
    <text evidence="6">Lacks conserved residue(s) required for the propagation of feature annotation.</text>
</comment>
<evidence type="ECO:0000259" key="8">
    <source>
        <dbReference type="PROSITE" id="PS50252"/>
    </source>
</evidence>
<dbReference type="SMART" id="SM00425">
    <property type="entry name" value="TBOX"/>
    <property type="match status" value="1"/>
</dbReference>
<evidence type="ECO:0000313" key="10">
    <source>
        <dbReference type="Proteomes" id="UP000710432"/>
    </source>
</evidence>
<keyword evidence="2" id="KW-0805">Transcription regulation</keyword>
<dbReference type="GO" id="GO:0000785">
    <property type="term" value="C:chromatin"/>
    <property type="evidence" value="ECO:0007669"/>
    <property type="project" value="TreeGrafter"/>
</dbReference>
<dbReference type="GO" id="GO:0000981">
    <property type="term" value="F:DNA-binding transcription factor activity, RNA polymerase II-specific"/>
    <property type="evidence" value="ECO:0007669"/>
    <property type="project" value="TreeGrafter"/>
</dbReference>
<comment type="caution">
    <text evidence="9">The sequence shown here is derived from an EMBL/GenBank/DDBJ whole genome shotgun (WGS) entry which is preliminary data.</text>
</comment>
<evidence type="ECO:0000256" key="5">
    <source>
        <dbReference type="ARBA" id="ARBA00023242"/>
    </source>
</evidence>
<dbReference type="GO" id="GO:0001708">
    <property type="term" value="P:cell fate specification"/>
    <property type="evidence" value="ECO:0007669"/>
    <property type="project" value="TreeGrafter"/>
</dbReference>
<dbReference type="GO" id="GO:0000978">
    <property type="term" value="F:RNA polymerase II cis-regulatory region sequence-specific DNA binding"/>
    <property type="evidence" value="ECO:0007669"/>
    <property type="project" value="InterPro"/>
</dbReference>
<dbReference type="InterPro" id="IPR018186">
    <property type="entry name" value="TF_T-box_CS"/>
</dbReference>
<dbReference type="InterPro" id="IPR036960">
    <property type="entry name" value="T-box_sf"/>
</dbReference>
<dbReference type="Gene3D" id="2.60.40.820">
    <property type="entry name" value="Transcription factor, T-box"/>
    <property type="match status" value="2"/>
</dbReference>
<dbReference type="EMBL" id="JAATJU010026293">
    <property type="protein sequence ID" value="KAH0501931.1"/>
    <property type="molecule type" value="Genomic_DNA"/>
</dbReference>
<protein>
    <submittedName>
        <fullName evidence="9">T-box transcription factor TBX19</fullName>
    </submittedName>
</protein>
<evidence type="ECO:0000313" key="9">
    <source>
        <dbReference type="EMBL" id="KAH0501931.1"/>
    </source>
</evidence>
<accession>A0A8J6FZS5</accession>
<dbReference type="PRINTS" id="PR00938">
    <property type="entry name" value="BRACHYURY"/>
</dbReference>
<dbReference type="InterPro" id="IPR002070">
    <property type="entry name" value="TF_Brachyury"/>
</dbReference>
<dbReference type="AlphaFoldDB" id="A0A8J6FZS5"/>
<gene>
    <name evidence="9" type="ORF">LTLLF_193915</name>
</gene>
<dbReference type="Pfam" id="PF00907">
    <property type="entry name" value="T-box"/>
    <property type="match status" value="2"/>
</dbReference>
<dbReference type="InterPro" id="IPR001699">
    <property type="entry name" value="TF_T-box"/>
</dbReference>
<evidence type="ECO:0000256" key="2">
    <source>
        <dbReference type="ARBA" id="ARBA00023015"/>
    </source>
</evidence>
<evidence type="ECO:0000256" key="7">
    <source>
        <dbReference type="SAM" id="MobiDB-lite"/>
    </source>
</evidence>
<comment type="subcellular location">
    <subcellularLocation>
        <location evidence="1 6">Nucleus</location>
    </subcellularLocation>
</comment>
<proteinExistence type="predicted"/>
<reference evidence="9" key="1">
    <citation type="submission" date="2020-03" db="EMBL/GenBank/DDBJ databases">
        <title>Studies in the Genomics of Life Span.</title>
        <authorList>
            <person name="Glass D."/>
        </authorList>
    </citation>
    <scope>NUCLEOTIDE SEQUENCE</scope>
    <source>
        <strain evidence="9">LTLLF</strain>
        <tissue evidence="9">Muscle</tissue>
    </source>
</reference>
<dbReference type="GO" id="GO:0003007">
    <property type="term" value="P:heart morphogenesis"/>
    <property type="evidence" value="ECO:0007669"/>
    <property type="project" value="TreeGrafter"/>
</dbReference>
<dbReference type="InterPro" id="IPR046360">
    <property type="entry name" value="T-box_DNA-bd"/>
</dbReference>